<dbReference type="EMBL" id="BKCJ010324729">
    <property type="protein sequence ID" value="GEZ79586.1"/>
    <property type="molecule type" value="Genomic_DNA"/>
</dbReference>
<reference evidence="1" key="1">
    <citation type="journal article" date="2019" name="Sci. Rep.">
        <title>Draft genome of Tanacetum cinerariifolium, the natural source of mosquito coil.</title>
        <authorList>
            <person name="Yamashiro T."/>
            <person name="Shiraishi A."/>
            <person name="Satake H."/>
            <person name="Nakayama K."/>
        </authorList>
    </citation>
    <scope>NUCLEOTIDE SEQUENCE</scope>
</reference>
<dbReference type="AlphaFoldDB" id="A0A699ISL0"/>
<evidence type="ECO:0000313" key="1">
    <source>
        <dbReference type="EMBL" id="GEZ79586.1"/>
    </source>
</evidence>
<comment type="caution">
    <text evidence="1">The sequence shown here is derived from an EMBL/GenBank/DDBJ whole genome shotgun (WGS) entry which is preliminary data.</text>
</comment>
<name>A0A699ISL0_TANCI</name>
<protein>
    <submittedName>
        <fullName evidence="1">Uncharacterized protein</fullName>
    </submittedName>
</protein>
<sequence length="67" mass="7805">MRPATAQVGIKHFKDRMGGRARFEYFKGCLDRAYFRSSLDQKGLFGHNLFKGMFGNKVGLFFYEMDN</sequence>
<accession>A0A699ISL0</accession>
<gene>
    <name evidence="1" type="ORF">Tci_551559</name>
</gene>
<proteinExistence type="predicted"/>
<organism evidence="1">
    <name type="scientific">Tanacetum cinerariifolium</name>
    <name type="common">Dalmatian daisy</name>
    <name type="synonym">Chrysanthemum cinerariifolium</name>
    <dbReference type="NCBI Taxonomy" id="118510"/>
    <lineage>
        <taxon>Eukaryota</taxon>
        <taxon>Viridiplantae</taxon>
        <taxon>Streptophyta</taxon>
        <taxon>Embryophyta</taxon>
        <taxon>Tracheophyta</taxon>
        <taxon>Spermatophyta</taxon>
        <taxon>Magnoliopsida</taxon>
        <taxon>eudicotyledons</taxon>
        <taxon>Gunneridae</taxon>
        <taxon>Pentapetalae</taxon>
        <taxon>asterids</taxon>
        <taxon>campanulids</taxon>
        <taxon>Asterales</taxon>
        <taxon>Asteraceae</taxon>
        <taxon>Asteroideae</taxon>
        <taxon>Anthemideae</taxon>
        <taxon>Anthemidinae</taxon>
        <taxon>Tanacetum</taxon>
    </lineage>
</organism>